<accession>A0ABT8BZE7</accession>
<reference evidence="3" key="1">
    <citation type="journal article" date="2019" name="Int. J. Syst. Evol. Microbiol.">
        <title>The Global Catalogue of Microorganisms (GCM) 10K type strain sequencing project: providing services to taxonomists for standard genome sequencing and annotation.</title>
        <authorList>
            <consortium name="The Broad Institute Genomics Platform"/>
            <consortium name="The Broad Institute Genome Sequencing Center for Infectious Disease"/>
            <person name="Wu L."/>
            <person name="Ma J."/>
        </authorList>
    </citation>
    <scope>NUCLEOTIDE SEQUENCE [LARGE SCALE GENOMIC DNA]</scope>
    <source>
        <strain evidence="3">CECT 7398</strain>
    </source>
</reference>
<evidence type="ECO:0000313" key="3">
    <source>
        <dbReference type="Proteomes" id="UP001238540"/>
    </source>
</evidence>
<dbReference type="EMBL" id="JAUFQC010000027">
    <property type="protein sequence ID" value="MDN3611420.1"/>
    <property type="molecule type" value="Genomic_DNA"/>
</dbReference>
<organism evidence="2 3">
    <name type="scientific">Vibrio ostreicida</name>
    <dbReference type="NCBI Taxonomy" id="526588"/>
    <lineage>
        <taxon>Bacteria</taxon>
        <taxon>Pseudomonadati</taxon>
        <taxon>Pseudomonadota</taxon>
        <taxon>Gammaproteobacteria</taxon>
        <taxon>Vibrionales</taxon>
        <taxon>Vibrionaceae</taxon>
        <taxon>Vibrio</taxon>
    </lineage>
</organism>
<name>A0ABT8BZE7_9VIBR</name>
<feature type="signal peptide" evidence="1">
    <location>
        <begin position="1"/>
        <end position="32"/>
    </location>
</feature>
<comment type="caution">
    <text evidence="2">The sequence shown here is derived from an EMBL/GenBank/DDBJ whole genome shotgun (WGS) entry which is preliminary data.</text>
</comment>
<dbReference type="SUPFAM" id="SSF53474">
    <property type="entry name" value="alpha/beta-Hydrolases"/>
    <property type="match status" value="1"/>
</dbReference>
<dbReference type="Gene3D" id="3.40.50.1820">
    <property type="entry name" value="alpha/beta hydrolase"/>
    <property type="match status" value="1"/>
</dbReference>
<keyword evidence="1" id="KW-0732">Signal</keyword>
<dbReference type="Proteomes" id="UP001238540">
    <property type="component" value="Unassembled WGS sequence"/>
</dbReference>
<proteinExistence type="predicted"/>
<dbReference type="RefSeq" id="WP_170882750.1">
    <property type="nucleotide sequence ID" value="NZ_JAUFQC010000027.1"/>
</dbReference>
<evidence type="ECO:0008006" key="4">
    <source>
        <dbReference type="Google" id="ProtNLM"/>
    </source>
</evidence>
<evidence type="ECO:0000313" key="2">
    <source>
        <dbReference type="EMBL" id="MDN3611420.1"/>
    </source>
</evidence>
<protein>
    <recommendedName>
        <fullName evidence="4">Lipase</fullName>
    </recommendedName>
</protein>
<feature type="chain" id="PRO_5045687320" description="Lipase" evidence="1">
    <location>
        <begin position="33"/>
        <end position="329"/>
    </location>
</feature>
<dbReference type="InterPro" id="IPR029058">
    <property type="entry name" value="AB_hydrolase_fold"/>
</dbReference>
<evidence type="ECO:0000256" key="1">
    <source>
        <dbReference type="SAM" id="SignalP"/>
    </source>
</evidence>
<dbReference type="Pfam" id="PF26363">
    <property type="entry name" value="Phospholipase-like"/>
    <property type="match status" value="1"/>
</dbReference>
<keyword evidence="3" id="KW-1185">Reference proteome</keyword>
<sequence>MYISQPTTPKNSARLSFCLLMFSALMAPSAMASSTYVEPDFQPLAEEPELVVNKVTSEQFLPYERLAQGAFVSMANVHQTEDGYRRINTDEARVIQGLNNAQQAQNVSFPPYVDVDSKNKTQLKYIDKKTGLMATVLMPLDEQDNRVILAFAGTDTRFSITSGRTARGVLNSASAYNQISGLLPDDFKQAEALAEAIKAAYPDKELITTGTSLGGGLAQYAAMLTDSDAYAFNALGLGTGSIEKIMKKRQFNNMDELNQAAHETITNVNLEGEALTYLFGWYMPPQLGDIYTLPFCKGEDDWYQYLTSNRFYLHNIPQVIDNLECVIIK</sequence>
<gene>
    <name evidence="2" type="ORF">QWZ16_17615</name>
</gene>